<sequence length="37" mass="4148">MEEGKHLPEDQNPPFSNTHHADCPAWARDVDAAQIGY</sequence>
<accession>A0A814DHK7</accession>
<dbReference type="Proteomes" id="UP000663829">
    <property type="component" value="Unassembled WGS sequence"/>
</dbReference>
<protein>
    <submittedName>
        <fullName evidence="2">Uncharacterized protein</fullName>
    </submittedName>
</protein>
<evidence type="ECO:0000313" key="4">
    <source>
        <dbReference type="Proteomes" id="UP000663829"/>
    </source>
</evidence>
<dbReference type="AlphaFoldDB" id="A0A814DHK7"/>
<dbReference type="EMBL" id="CAJOBC010002374">
    <property type="protein sequence ID" value="CAF3730043.1"/>
    <property type="molecule type" value="Genomic_DNA"/>
</dbReference>
<reference evidence="2" key="1">
    <citation type="submission" date="2021-02" db="EMBL/GenBank/DDBJ databases">
        <authorList>
            <person name="Nowell W R."/>
        </authorList>
    </citation>
    <scope>NUCLEOTIDE SEQUENCE</scope>
</reference>
<dbReference type="EMBL" id="CAJNOQ010002374">
    <property type="protein sequence ID" value="CAF0954792.1"/>
    <property type="molecule type" value="Genomic_DNA"/>
</dbReference>
<keyword evidence="4" id="KW-1185">Reference proteome</keyword>
<feature type="non-terminal residue" evidence="2">
    <location>
        <position position="37"/>
    </location>
</feature>
<comment type="caution">
    <text evidence="2">The sequence shown here is derived from an EMBL/GenBank/DDBJ whole genome shotgun (WGS) entry which is preliminary data.</text>
</comment>
<evidence type="ECO:0000256" key="1">
    <source>
        <dbReference type="SAM" id="MobiDB-lite"/>
    </source>
</evidence>
<evidence type="ECO:0000313" key="2">
    <source>
        <dbReference type="EMBL" id="CAF0954792.1"/>
    </source>
</evidence>
<evidence type="ECO:0000313" key="3">
    <source>
        <dbReference type="EMBL" id="CAF3730043.1"/>
    </source>
</evidence>
<name>A0A814DHK7_9BILA</name>
<feature type="region of interest" description="Disordered" evidence="1">
    <location>
        <begin position="1"/>
        <end position="22"/>
    </location>
</feature>
<proteinExistence type="predicted"/>
<gene>
    <name evidence="2" type="ORF">GPM918_LOCUS11439</name>
    <name evidence="3" type="ORF">SRO942_LOCUS11440</name>
</gene>
<dbReference type="Proteomes" id="UP000681722">
    <property type="component" value="Unassembled WGS sequence"/>
</dbReference>
<organism evidence="2 4">
    <name type="scientific">Didymodactylos carnosus</name>
    <dbReference type="NCBI Taxonomy" id="1234261"/>
    <lineage>
        <taxon>Eukaryota</taxon>
        <taxon>Metazoa</taxon>
        <taxon>Spiralia</taxon>
        <taxon>Gnathifera</taxon>
        <taxon>Rotifera</taxon>
        <taxon>Eurotatoria</taxon>
        <taxon>Bdelloidea</taxon>
        <taxon>Philodinida</taxon>
        <taxon>Philodinidae</taxon>
        <taxon>Didymodactylos</taxon>
    </lineage>
</organism>